<dbReference type="InterPro" id="IPR045340">
    <property type="entry name" value="DUF6533"/>
</dbReference>
<feature type="transmembrane region" description="Helical" evidence="1">
    <location>
        <begin position="88"/>
        <end position="107"/>
    </location>
</feature>
<dbReference type="EMBL" id="JABBWD010000093">
    <property type="protein sequence ID" value="KAG1766733.1"/>
    <property type="molecule type" value="Genomic_DNA"/>
</dbReference>
<dbReference type="AlphaFoldDB" id="A0A9P7CWU2"/>
<evidence type="ECO:0000313" key="3">
    <source>
        <dbReference type="EMBL" id="KAG1766733.1"/>
    </source>
</evidence>
<name>A0A9P7CWU2_9AGAM</name>
<accession>A0A9P7CWU2</accession>
<proteinExistence type="predicted"/>
<keyword evidence="4" id="KW-1185">Reference proteome</keyword>
<keyword evidence="1" id="KW-0472">Membrane</keyword>
<evidence type="ECO:0000259" key="2">
    <source>
        <dbReference type="Pfam" id="PF20151"/>
    </source>
</evidence>
<feature type="domain" description="DUF6533" evidence="2">
    <location>
        <begin position="54"/>
        <end position="99"/>
    </location>
</feature>
<evidence type="ECO:0000256" key="1">
    <source>
        <dbReference type="SAM" id="Phobius"/>
    </source>
</evidence>
<comment type="caution">
    <text evidence="3">The sequence shown here is derived from an EMBL/GenBank/DDBJ whole genome shotgun (WGS) entry which is preliminary data.</text>
</comment>
<feature type="transmembrane region" description="Helical" evidence="1">
    <location>
        <begin position="209"/>
        <end position="229"/>
    </location>
</feature>
<reference evidence="3" key="1">
    <citation type="journal article" date="2020" name="New Phytol.">
        <title>Comparative genomics reveals dynamic genome evolution in host specialist ectomycorrhizal fungi.</title>
        <authorList>
            <person name="Lofgren L.A."/>
            <person name="Nguyen N.H."/>
            <person name="Vilgalys R."/>
            <person name="Ruytinx J."/>
            <person name="Liao H.L."/>
            <person name="Branco S."/>
            <person name="Kuo A."/>
            <person name="LaButti K."/>
            <person name="Lipzen A."/>
            <person name="Andreopoulos W."/>
            <person name="Pangilinan J."/>
            <person name="Riley R."/>
            <person name="Hundley H."/>
            <person name="Na H."/>
            <person name="Barry K."/>
            <person name="Grigoriev I.V."/>
            <person name="Stajich J.E."/>
            <person name="Kennedy P.G."/>
        </authorList>
    </citation>
    <scope>NUCLEOTIDE SEQUENCE</scope>
    <source>
        <strain evidence="3">DOB743</strain>
    </source>
</reference>
<gene>
    <name evidence="3" type="ORF">EV702DRAFT_1271910</name>
</gene>
<keyword evidence="1" id="KW-1133">Transmembrane helix</keyword>
<dbReference type="OrthoDB" id="2958007at2759"/>
<evidence type="ECO:0000313" key="4">
    <source>
        <dbReference type="Proteomes" id="UP000714275"/>
    </source>
</evidence>
<sequence length="327" mass="37372">MLSLIFSTSPARSHIRGCMVFTRILCLYLSNKHSEMEYSADDIAAARIMQYLSYMCTMLATFWTYDYVCSLHEEWKFLLQSRWSKVKALYIIARYVPFVLITADVYLNFTPNENPNVFARYQSLALNVSLLPPRHTHTSDQIHQGFFVLRTYALWNSNRLVLVGMLSTVLAIVVTSISIRFTTIVTSPVTTSAIPGITGCYWSSHSVQYLMSFVLLFVFQLGLVSLTLIRVIQSWRSTKGHLHAVLVKHYIFYYACGLFLSALNVLMPVIFSGSTYYTVLEDMQVFILANLATRMHLDLWHIDRDVHGSDALECISMSNLSPADYKV</sequence>
<feature type="transmembrane region" description="Helical" evidence="1">
    <location>
        <begin position="51"/>
        <end position="68"/>
    </location>
</feature>
<organism evidence="3 4">
    <name type="scientific">Suillus placidus</name>
    <dbReference type="NCBI Taxonomy" id="48579"/>
    <lineage>
        <taxon>Eukaryota</taxon>
        <taxon>Fungi</taxon>
        <taxon>Dikarya</taxon>
        <taxon>Basidiomycota</taxon>
        <taxon>Agaricomycotina</taxon>
        <taxon>Agaricomycetes</taxon>
        <taxon>Agaricomycetidae</taxon>
        <taxon>Boletales</taxon>
        <taxon>Suillineae</taxon>
        <taxon>Suillaceae</taxon>
        <taxon>Suillus</taxon>
    </lineage>
</organism>
<dbReference type="Proteomes" id="UP000714275">
    <property type="component" value="Unassembled WGS sequence"/>
</dbReference>
<dbReference type="Pfam" id="PF20151">
    <property type="entry name" value="DUF6533"/>
    <property type="match status" value="1"/>
</dbReference>
<protein>
    <recommendedName>
        <fullName evidence="2">DUF6533 domain-containing protein</fullName>
    </recommendedName>
</protein>
<feature type="transmembrane region" description="Helical" evidence="1">
    <location>
        <begin position="250"/>
        <end position="271"/>
    </location>
</feature>
<keyword evidence="1" id="KW-0812">Transmembrane</keyword>
<feature type="transmembrane region" description="Helical" evidence="1">
    <location>
        <begin position="160"/>
        <end position="179"/>
    </location>
</feature>